<accession>A0AAU9N7D1</accession>
<name>A0AAU9N7D1_9ASTR</name>
<reference evidence="1 2" key="1">
    <citation type="submission" date="2022-01" db="EMBL/GenBank/DDBJ databases">
        <authorList>
            <person name="Xiong W."/>
            <person name="Schranz E."/>
        </authorList>
    </citation>
    <scope>NUCLEOTIDE SEQUENCE [LARGE SCALE GENOMIC DNA]</scope>
</reference>
<evidence type="ECO:0000313" key="2">
    <source>
        <dbReference type="Proteomes" id="UP001157418"/>
    </source>
</evidence>
<dbReference type="AlphaFoldDB" id="A0AAU9N7D1"/>
<dbReference type="EMBL" id="CAKMRJ010004445">
    <property type="protein sequence ID" value="CAH1435276.1"/>
    <property type="molecule type" value="Genomic_DNA"/>
</dbReference>
<protein>
    <submittedName>
        <fullName evidence="1">Uncharacterized protein</fullName>
    </submittedName>
</protein>
<dbReference type="Proteomes" id="UP001157418">
    <property type="component" value="Unassembled WGS sequence"/>
</dbReference>
<evidence type="ECO:0000313" key="1">
    <source>
        <dbReference type="EMBL" id="CAH1435276.1"/>
    </source>
</evidence>
<proteinExistence type="predicted"/>
<organism evidence="1 2">
    <name type="scientific">Lactuca virosa</name>
    <dbReference type="NCBI Taxonomy" id="75947"/>
    <lineage>
        <taxon>Eukaryota</taxon>
        <taxon>Viridiplantae</taxon>
        <taxon>Streptophyta</taxon>
        <taxon>Embryophyta</taxon>
        <taxon>Tracheophyta</taxon>
        <taxon>Spermatophyta</taxon>
        <taxon>Magnoliopsida</taxon>
        <taxon>eudicotyledons</taxon>
        <taxon>Gunneridae</taxon>
        <taxon>Pentapetalae</taxon>
        <taxon>asterids</taxon>
        <taxon>campanulids</taxon>
        <taxon>Asterales</taxon>
        <taxon>Asteraceae</taxon>
        <taxon>Cichorioideae</taxon>
        <taxon>Cichorieae</taxon>
        <taxon>Lactucinae</taxon>
        <taxon>Lactuca</taxon>
    </lineage>
</organism>
<comment type="caution">
    <text evidence="1">The sequence shown here is derived from an EMBL/GenBank/DDBJ whole genome shotgun (WGS) entry which is preliminary data.</text>
</comment>
<gene>
    <name evidence="1" type="ORF">LVIROSA_LOCUS21732</name>
</gene>
<sequence>MDLSFCNEFDDINAINEEDEINYAQTASVEDDFLSSDDEFCSTDDDNTAFGKVDIMADQNQRDFTFLENIDQSIQVPDVTDIDQHLVIAGKSYWIPYVPHDLKPIINHKYPSDDAIEDMYRRYACAACFDVRKSTNKKSVVWCT</sequence>
<keyword evidence="2" id="KW-1185">Reference proteome</keyword>